<dbReference type="PANTHER" id="PTHR37312">
    <property type="entry name" value="MEMBRANE-BOUND ACYLTRANSFERASE YKRP-RELATED"/>
    <property type="match status" value="1"/>
</dbReference>
<accession>A0A943DG23</accession>
<evidence type="ECO:0000313" key="4">
    <source>
        <dbReference type="Proteomes" id="UP000759273"/>
    </source>
</evidence>
<reference evidence="3" key="1">
    <citation type="submission" date="2021-02" db="EMBL/GenBank/DDBJ databases">
        <title>Infant gut strain persistence is associated with maternal origin, phylogeny, and functional potential including surface adhesion and iron acquisition.</title>
        <authorList>
            <person name="Lou Y.C."/>
        </authorList>
    </citation>
    <scope>NUCLEOTIDE SEQUENCE</scope>
    <source>
        <strain evidence="3">L3_101_000M1_dasL3_101_000M1_concoct_87</strain>
    </source>
</reference>
<keyword evidence="1" id="KW-0812">Transmembrane</keyword>
<dbReference type="GO" id="GO:0016747">
    <property type="term" value="F:acyltransferase activity, transferring groups other than amino-acyl groups"/>
    <property type="evidence" value="ECO:0007669"/>
    <property type="project" value="InterPro"/>
</dbReference>
<dbReference type="InterPro" id="IPR052734">
    <property type="entry name" value="Nod_factor_acetyltransferase"/>
</dbReference>
<feature type="transmembrane region" description="Helical" evidence="1">
    <location>
        <begin position="220"/>
        <end position="238"/>
    </location>
</feature>
<comment type="caution">
    <text evidence="3">The sequence shown here is derived from an EMBL/GenBank/DDBJ whole genome shotgun (WGS) entry which is preliminary data.</text>
</comment>
<gene>
    <name evidence="3" type="ORF">KHY36_10180</name>
</gene>
<feature type="transmembrane region" description="Helical" evidence="1">
    <location>
        <begin position="286"/>
        <end position="306"/>
    </location>
</feature>
<keyword evidence="1" id="KW-0472">Membrane</keyword>
<feature type="transmembrane region" description="Helical" evidence="1">
    <location>
        <begin position="250"/>
        <end position="274"/>
    </location>
</feature>
<name>A0A943DG23_9FIRM</name>
<protein>
    <submittedName>
        <fullName evidence="3">Acyltransferase family protein</fullName>
    </submittedName>
</protein>
<dbReference type="EMBL" id="JAGZGG010000024">
    <property type="protein sequence ID" value="MBS5332881.1"/>
    <property type="molecule type" value="Genomic_DNA"/>
</dbReference>
<keyword evidence="3" id="KW-0808">Transferase</keyword>
<feature type="transmembrane region" description="Helical" evidence="1">
    <location>
        <begin position="326"/>
        <end position="347"/>
    </location>
</feature>
<feature type="domain" description="Acyltransferase 3" evidence="2">
    <location>
        <begin position="9"/>
        <end position="341"/>
    </location>
</feature>
<feature type="transmembrane region" description="Helical" evidence="1">
    <location>
        <begin position="63"/>
        <end position="85"/>
    </location>
</feature>
<dbReference type="PANTHER" id="PTHR37312:SF1">
    <property type="entry name" value="MEMBRANE-BOUND ACYLTRANSFERASE YKRP-RELATED"/>
    <property type="match status" value="1"/>
</dbReference>
<keyword evidence="3" id="KW-0012">Acyltransferase</keyword>
<organism evidence="3 4">
    <name type="scientific">Subdoligranulum variabile</name>
    <dbReference type="NCBI Taxonomy" id="214851"/>
    <lineage>
        <taxon>Bacteria</taxon>
        <taxon>Bacillati</taxon>
        <taxon>Bacillota</taxon>
        <taxon>Clostridia</taxon>
        <taxon>Eubacteriales</taxon>
        <taxon>Oscillospiraceae</taxon>
        <taxon>Subdoligranulum</taxon>
    </lineage>
</organism>
<evidence type="ECO:0000313" key="3">
    <source>
        <dbReference type="EMBL" id="MBS5332881.1"/>
    </source>
</evidence>
<dbReference type="InterPro" id="IPR002656">
    <property type="entry name" value="Acyl_transf_3_dom"/>
</dbReference>
<feature type="transmembrane region" description="Helical" evidence="1">
    <location>
        <begin position="184"/>
        <end position="208"/>
    </location>
</feature>
<sequence length="364" mass="39303">MAKQRDPVLDSMRGIGIVLMVLGHSGFPGTGFIYLFHMALFFMLSGWLFSLRGGLVHFAKRKVVTLWLPFVLANTAFTVLNNLFLRLNILTGDERILALPGNIVTTPTTLKDVIGRTAHWCVFDGGTQLGGALWFIQALFQISILYAVVEFLLQKLLRGGDTLIAQGLVSGVLLWVGWRCGLAGWNVWGLGIAASCYSLFYLGTVLRCTARSDVKPLHRAGLAAAAFVLLAVLGQFGSVGLAGNGYPGPIFLLAASLAGWVLVRQAACLAAAWPKFSAVLAYLGRATMPIVILHFLSFKLVTWLGLLATGGEPYLLAAFPTYFTGGLWWLAYTVVGLALPLAGDLVYKKVREAFPLGGRWPKAG</sequence>
<evidence type="ECO:0000259" key="2">
    <source>
        <dbReference type="Pfam" id="PF01757"/>
    </source>
</evidence>
<feature type="transmembrane region" description="Helical" evidence="1">
    <location>
        <begin position="132"/>
        <end position="153"/>
    </location>
</feature>
<dbReference type="Pfam" id="PF01757">
    <property type="entry name" value="Acyl_transf_3"/>
    <property type="match status" value="1"/>
</dbReference>
<dbReference type="AlphaFoldDB" id="A0A943DG23"/>
<proteinExistence type="predicted"/>
<dbReference type="Proteomes" id="UP000759273">
    <property type="component" value="Unassembled WGS sequence"/>
</dbReference>
<feature type="transmembrane region" description="Helical" evidence="1">
    <location>
        <begin position="32"/>
        <end position="51"/>
    </location>
</feature>
<evidence type="ECO:0000256" key="1">
    <source>
        <dbReference type="SAM" id="Phobius"/>
    </source>
</evidence>
<keyword evidence="1" id="KW-1133">Transmembrane helix</keyword>